<evidence type="ECO:0000313" key="2">
    <source>
        <dbReference type="Proteomes" id="UP000798662"/>
    </source>
</evidence>
<organism evidence="1 2">
    <name type="scientific">Pyropia yezoensis</name>
    <name type="common">Susabi-nori</name>
    <name type="synonym">Porphyra yezoensis</name>
    <dbReference type="NCBI Taxonomy" id="2788"/>
    <lineage>
        <taxon>Eukaryota</taxon>
        <taxon>Rhodophyta</taxon>
        <taxon>Bangiophyceae</taxon>
        <taxon>Bangiales</taxon>
        <taxon>Bangiaceae</taxon>
        <taxon>Pyropia</taxon>
    </lineage>
</organism>
<reference evidence="1" key="1">
    <citation type="submission" date="2019-11" db="EMBL/GenBank/DDBJ databases">
        <title>Nori genome reveals adaptations in red seaweeds to the harsh intertidal environment.</title>
        <authorList>
            <person name="Wang D."/>
            <person name="Mao Y."/>
        </authorList>
    </citation>
    <scope>NUCLEOTIDE SEQUENCE</scope>
    <source>
        <tissue evidence="1">Gametophyte</tissue>
    </source>
</reference>
<dbReference type="EMBL" id="CM020618">
    <property type="protein sequence ID" value="KAK1858905.1"/>
    <property type="molecule type" value="Genomic_DNA"/>
</dbReference>
<evidence type="ECO:0000313" key="1">
    <source>
        <dbReference type="EMBL" id="KAK1858905.1"/>
    </source>
</evidence>
<proteinExistence type="predicted"/>
<protein>
    <submittedName>
        <fullName evidence="1">Uncharacterized protein</fullName>
    </submittedName>
</protein>
<sequence length="96" mass="10728">MMTHEGSKGTEAARSQVHTTGRPSCRQQRHVCVLSMLLRKSYPTRDSKFHRQQSAPTMAERPSRRSAQLKQPSKRRGQQAGAASRVQPAAVSRSSR</sequence>
<keyword evidence="2" id="KW-1185">Reference proteome</keyword>
<dbReference type="Proteomes" id="UP000798662">
    <property type="component" value="Chromosome 1"/>
</dbReference>
<gene>
    <name evidence="1" type="ORF">I4F81_001504</name>
</gene>
<comment type="caution">
    <text evidence="1">The sequence shown here is derived from an EMBL/GenBank/DDBJ whole genome shotgun (WGS) entry which is preliminary data.</text>
</comment>
<name>A0ACC3BMB5_PYRYE</name>
<accession>A0ACC3BMB5</accession>